<sequence length="129" mass="14529">MQKKLLVIISGILLLLSGCSLNDGKSENEIQTDASASWAYPFVKWENETYVVTEKEVKEDKIGQEIGKVTSYSDLESSNTGGNFSNEYEVGTKYYEITDISKKEAIAIEVQKGKFIKAVISDKWEEQNF</sequence>
<feature type="chain" id="PRO_5039212507" description="Lipoprotein" evidence="1">
    <location>
        <begin position="23"/>
        <end position="129"/>
    </location>
</feature>
<evidence type="ECO:0000313" key="3">
    <source>
        <dbReference type="Proteomes" id="UP000257143"/>
    </source>
</evidence>
<accession>A0A3D8PMY5</accession>
<dbReference type="OrthoDB" id="2357153at2"/>
<reference evidence="3" key="1">
    <citation type="submission" date="2017-11" db="EMBL/GenBank/DDBJ databases">
        <authorList>
            <person name="Zhu W."/>
        </authorList>
    </citation>
    <scope>NUCLEOTIDE SEQUENCE [LARGE SCALE GENOMIC DNA]</scope>
    <source>
        <strain evidence="3">CAU 1183</strain>
    </source>
</reference>
<proteinExistence type="predicted"/>
<protein>
    <recommendedName>
        <fullName evidence="4">Lipoprotein</fullName>
    </recommendedName>
</protein>
<evidence type="ECO:0008006" key="4">
    <source>
        <dbReference type="Google" id="ProtNLM"/>
    </source>
</evidence>
<comment type="caution">
    <text evidence="2">The sequence shown here is derived from an EMBL/GenBank/DDBJ whole genome shotgun (WGS) entry which is preliminary data.</text>
</comment>
<feature type="signal peptide" evidence="1">
    <location>
        <begin position="1"/>
        <end position="22"/>
    </location>
</feature>
<keyword evidence="3" id="KW-1185">Reference proteome</keyword>
<organism evidence="2 3">
    <name type="scientific">Oceanobacillus arenosus</name>
    <dbReference type="NCBI Taxonomy" id="1229153"/>
    <lineage>
        <taxon>Bacteria</taxon>
        <taxon>Bacillati</taxon>
        <taxon>Bacillota</taxon>
        <taxon>Bacilli</taxon>
        <taxon>Bacillales</taxon>
        <taxon>Bacillaceae</taxon>
        <taxon>Oceanobacillus</taxon>
    </lineage>
</organism>
<gene>
    <name evidence="2" type="ORF">CWR48_13130</name>
</gene>
<evidence type="ECO:0000313" key="2">
    <source>
        <dbReference type="EMBL" id="RDW17466.1"/>
    </source>
</evidence>
<dbReference type="AlphaFoldDB" id="A0A3D8PMY5"/>
<dbReference type="Proteomes" id="UP000257143">
    <property type="component" value="Unassembled WGS sequence"/>
</dbReference>
<name>A0A3D8PMY5_9BACI</name>
<evidence type="ECO:0000256" key="1">
    <source>
        <dbReference type="SAM" id="SignalP"/>
    </source>
</evidence>
<dbReference type="EMBL" id="PIOC01000019">
    <property type="protein sequence ID" value="RDW17466.1"/>
    <property type="molecule type" value="Genomic_DNA"/>
</dbReference>
<dbReference type="RefSeq" id="WP_115773715.1">
    <property type="nucleotide sequence ID" value="NZ_PIOC01000019.1"/>
</dbReference>
<keyword evidence="1" id="KW-0732">Signal</keyword>
<dbReference type="PROSITE" id="PS51257">
    <property type="entry name" value="PROKAR_LIPOPROTEIN"/>
    <property type="match status" value="1"/>
</dbReference>